<feature type="region of interest" description="Disordered" evidence="1">
    <location>
        <begin position="252"/>
        <end position="311"/>
    </location>
</feature>
<reference evidence="2" key="1">
    <citation type="journal article" date="2020" name="Stud. Mycol.">
        <title>101 Dothideomycetes genomes: a test case for predicting lifestyles and emergence of pathogens.</title>
        <authorList>
            <person name="Haridas S."/>
            <person name="Albert R."/>
            <person name="Binder M."/>
            <person name="Bloem J."/>
            <person name="Labutti K."/>
            <person name="Salamov A."/>
            <person name="Andreopoulos B."/>
            <person name="Baker S."/>
            <person name="Barry K."/>
            <person name="Bills G."/>
            <person name="Bluhm B."/>
            <person name="Cannon C."/>
            <person name="Castanera R."/>
            <person name="Culley D."/>
            <person name="Daum C."/>
            <person name="Ezra D."/>
            <person name="Gonzalez J."/>
            <person name="Henrissat B."/>
            <person name="Kuo A."/>
            <person name="Liang C."/>
            <person name="Lipzen A."/>
            <person name="Lutzoni F."/>
            <person name="Magnuson J."/>
            <person name="Mondo S."/>
            <person name="Nolan M."/>
            <person name="Ohm R."/>
            <person name="Pangilinan J."/>
            <person name="Park H.-J."/>
            <person name="Ramirez L."/>
            <person name="Alfaro M."/>
            <person name="Sun H."/>
            <person name="Tritt A."/>
            <person name="Yoshinaga Y."/>
            <person name="Zwiers L.-H."/>
            <person name="Turgeon B."/>
            <person name="Goodwin S."/>
            <person name="Spatafora J."/>
            <person name="Crous P."/>
            <person name="Grigoriev I."/>
        </authorList>
    </citation>
    <scope>NUCLEOTIDE SEQUENCE</scope>
    <source>
        <strain evidence="2">ATCC 74209</strain>
    </source>
</reference>
<dbReference type="EMBL" id="ML994313">
    <property type="protein sequence ID" value="KAF2196853.1"/>
    <property type="molecule type" value="Genomic_DNA"/>
</dbReference>
<comment type="caution">
    <text evidence="2">The sequence shown here is derived from an EMBL/GenBank/DDBJ whole genome shotgun (WGS) entry which is preliminary data.</text>
</comment>
<protein>
    <submittedName>
        <fullName evidence="2">Uncharacterized protein</fullName>
    </submittedName>
</protein>
<keyword evidence="3" id="KW-1185">Reference proteome</keyword>
<feature type="compositionally biased region" description="Basic residues" evidence="1">
    <location>
        <begin position="255"/>
        <end position="276"/>
    </location>
</feature>
<evidence type="ECO:0000313" key="2">
    <source>
        <dbReference type="EMBL" id="KAF2196853.1"/>
    </source>
</evidence>
<dbReference type="AlphaFoldDB" id="A0A9P4MRC6"/>
<evidence type="ECO:0000313" key="3">
    <source>
        <dbReference type="Proteomes" id="UP000799536"/>
    </source>
</evidence>
<gene>
    <name evidence="2" type="ORF">GQ43DRAFT_235155</name>
</gene>
<dbReference type="Proteomes" id="UP000799536">
    <property type="component" value="Unassembled WGS sequence"/>
</dbReference>
<sequence length="311" mass="35632">MFKPLATAYSKKLSAFLRRSQGLSPIKKGDFFPLFWKTWVSSFKEATMLNSFKATVISPLEPDAILKRFSNTNPDERESRESSTSVLSGYDWRKIKRLVQVAVKDKDYNKARKLSQTLHSISVQNKLLKHENQGLREALIHKKKHLKRGKPLDLQQRQEYHGGAVVWSPRKVREARARQTVKEREEKELQLQKSERAELKKASQLYKLKVAQEKRVARAEAKVVREKEKAEQAANRAQKQKAQKAAKLLQQRQKIAQKGKKGTLKHPRAATKKKKQVVNVVGSREASGTASAAPLKTTRHGRNIKLPDKYK</sequence>
<name>A0A9P4MRC6_9PLEO</name>
<dbReference type="OrthoDB" id="3795213at2759"/>
<organism evidence="2 3">
    <name type="scientific">Delitschia confertaspora ATCC 74209</name>
    <dbReference type="NCBI Taxonomy" id="1513339"/>
    <lineage>
        <taxon>Eukaryota</taxon>
        <taxon>Fungi</taxon>
        <taxon>Dikarya</taxon>
        <taxon>Ascomycota</taxon>
        <taxon>Pezizomycotina</taxon>
        <taxon>Dothideomycetes</taxon>
        <taxon>Pleosporomycetidae</taxon>
        <taxon>Pleosporales</taxon>
        <taxon>Delitschiaceae</taxon>
        <taxon>Delitschia</taxon>
    </lineage>
</organism>
<accession>A0A9P4MRC6</accession>
<proteinExistence type="predicted"/>
<evidence type="ECO:0000256" key="1">
    <source>
        <dbReference type="SAM" id="MobiDB-lite"/>
    </source>
</evidence>